<sequence>MKAINKHVFAHITVKGKKDRIKKTGIKSVGGTKKKIEMIFQLKLLLGVCQPLGVLLIFFIFVLVLLHRSISLLPPQTRGGLVIDIAIETQPTYFLTRIVILQGFLVLHMIAFLTAFFQWEGCFGNRGILPVQNYLELLLSSNNSQSRPSLVLYLDDCPTLLWLFPLRHSSAAMKWLLMIGALLCAFEMYYQSLSALSLLIIWLIQLSFVNVGQSFTAYGWHPQLLEFSCLCIWLGSVGEPSPSFNVYK</sequence>
<reference evidence="2 3" key="1">
    <citation type="journal article" date="2013" name="Curr. Biol.">
        <title>The Genome of the Foraminiferan Reticulomyxa filosa.</title>
        <authorList>
            <person name="Glockner G."/>
            <person name="Hulsmann N."/>
            <person name="Schleicher M."/>
            <person name="Noegel A.A."/>
            <person name="Eichinger L."/>
            <person name="Gallinger C."/>
            <person name="Pawlowski J."/>
            <person name="Sierra R."/>
            <person name="Euteneuer U."/>
            <person name="Pillet L."/>
            <person name="Moustafa A."/>
            <person name="Platzer M."/>
            <person name="Groth M."/>
            <person name="Szafranski K."/>
            <person name="Schliwa M."/>
        </authorList>
    </citation>
    <scope>NUCLEOTIDE SEQUENCE [LARGE SCALE GENOMIC DNA]</scope>
</reference>
<evidence type="ECO:0000313" key="2">
    <source>
        <dbReference type="EMBL" id="ETO25355.1"/>
    </source>
</evidence>
<organism evidence="2 3">
    <name type="scientific">Reticulomyxa filosa</name>
    <dbReference type="NCBI Taxonomy" id="46433"/>
    <lineage>
        <taxon>Eukaryota</taxon>
        <taxon>Sar</taxon>
        <taxon>Rhizaria</taxon>
        <taxon>Retaria</taxon>
        <taxon>Foraminifera</taxon>
        <taxon>Monothalamids</taxon>
        <taxon>Reticulomyxidae</taxon>
        <taxon>Reticulomyxa</taxon>
    </lineage>
</organism>
<dbReference type="AlphaFoldDB" id="X6NGA3"/>
<evidence type="ECO:0000256" key="1">
    <source>
        <dbReference type="SAM" id="Phobius"/>
    </source>
</evidence>
<proteinExistence type="predicted"/>
<dbReference type="Proteomes" id="UP000023152">
    <property type="component" value="Unassembled WGS sequence"/>
</dbReference>
<dbReference type="GO" id="GO:0005789">
    <property type="term" value="C:endoplasmic reticulum membrane"/>
    <property type="evidence" value="ECO:0007669"/>
    <property type="project" value="TreeGrafter"/>
</dbReference>
<accession>X6NGA3</accession>
<gene>
    <name evidence="2" type="ORF">RFI_11782</name>
</gene>
<dbReference type="PANTHER" id="PTHR14463:SF10">
    <property type="entry name" value="LIPASE MATURATION FACTOR 1"/>
    <property type="match status" value="1"/>
</dbReference>
<feature type="transmembrane region" description="Helical" evidence="1">
    <location>
        <begin position="98"/>
        <end position="117"/>
    </location>
</feature>
<keyword evidence="1" id="KW-0812">Transmembrane</keyword>
<dbReference type="PANTHER" id="PTHR14463">
    <property type="entry name" value="LIPASE MATURATION FACTOR"/>
    <property type="match status" value="1"/>
</dbReference>
<name>X6NGA3_RETFI</name>
<dbReference type="GO" id="GO:0051604">
    <property type="term" value="P:protein maturation"/>
    <property type="evidence" value="ECO:0007669"/>
    <property type="project" value="InterPro"/>
</dbReference>
<keyword evidence="1" id="KW-0472">Membrane</keyword>
<keyword evidence="1" id="KW-1133">Transmembrane helix</keyword>
<dbReference type="InterPro" id="IPR009613">
    <property type="entry name" value="LMF"/>
</dbReference>
<dbReference type="EMBL" id="ASPP01008598">
    <property type="protein sequence ID" value="ETO25355.1"/>
    <property type="molecule type" value="Genomic_DNA"/>
</dbReference>
<feature type="transmembrane region" description="Helical" evidence="1">
    <location>
        <begin position="44"/>
        <end position="66"/>
    </location>
</feature>
<protein>
    <submittedName>
        <fullName evidence="2">Lipase maturation factor 1</fullName>
    </submittedName>
</protein>
<comment type="caution">
    <text evidence="2">The sequence shown here is derived from an EMBL/GenBank/DDBJ whole genome shotgun (WGS) entry which is preliminary data.</text>
</comment>
<evidence type="ECO:0000313" key="3">
    <source>
        <dbReference type="Proteomes" id="UP000023152"/>
    </source>
</evidence>
<keyword evidence="3" id="KW-1185">Reference proteome</keyword>